<dbReference type="PROSITE" id="PS50863">
    <property type="entry name" value="B3"/>
    <property type="match status" value="2"/>
</dbReference>
<protein>
    <submittedName>
        <fullName evidence="8">Putative B3 domain-containing protein</fullName>
    </submittedName>
</protein>
<dbReference type="InterPro" id="IPR015300">
    <property type="entry name" value="DNA-bd_pseudobarrel_sf"/>
</dbReference>
<evidence type="ECO:0000256" key="3">
    <source>
        <dbReference type="ARBA" id="ARBA00023125"/>
    </source>
</evidence>
<accession>A0A3L6EN70</accession>
<proteinExistence type="predicted"/>
<feature type="domain" description="TF-B3" evidence="7">
    <location>
        <begin position="59"/>
        <end position="153"/>
    </location>
</feature>
<name>A0A3L6EN70_MAIZE</name>
<organism evidence="8 9">
    <name type="scientific">Zea mays</name>
    <name type="common">Maize</name>
    <dbReference type="NCBI Taxonomy" id="4577"/>
    <lineage>
        <taxon>Eukaryota</taxon>
        <taxon>Viridiplantae</taxon>
        <taxon>Streptophyta</taxon>
        <taxon>Embryophyta</taxon>
        <taxon>Tracheophyta</taxon>
        <taxon>Spermatophyta</taxon>
        <taxon>Magnoliopsida</taxon>
        <taxon>Liliopsida</taxon>
        <taxon>Poales</taxon>
        <taxon>Poaceae</taxon>
        <taxon>PACMAD clade</taxon>
        <taxon>Panicoideae</taxon>
        <taxon>Andropogonodae</taxon>
        <taxon>Andropogoneae</taxon>
        <taxon>Tripsacinae</taxon>
        <taxon>Zea</taxon>
    </lineage>
</organism>
<evidence type="ECO:0000256" key="5">
    <source>
        <dbReference type="ARBA" id="ARBA00023242"/>
    </source>
</evidence>
<evidence type="ECO:0000313" key="9">
    <source>
        <dbReference type="Proteomes" id="UP000251960"/>
    </source>
</evidence>
<feature type="region of interest" description="Disordered" evidence="6">
    <location>
        <begin position="214"/>
        <end position="235"/>
    </location>
</feature>
<dbReference type="InterPro" id="IPR044837">
    <property type="entry name" value="REM16-like"/>
</dbReference>
<dbReference type="Pfam" id="PF02362">
    <property type="entry name" value="B3"/>
    <property type="match status" value="2"/>
</dbReference>
<dbReference type="PANTHER" id="PTHR31391">
    <property type="entry name" value="B3 DOMAIN-CONTAINING PROTEIN OS11G0197600-RELATED"/>
    <property type="match status" value="1"/>
</dbReference>
<dbReference type="Gene3D" id="2.40.330.10">
    <property type="entry name" value="DNA-binding pseudobarrel domain"/>
    <property type="match status" value="2"/>
</dbReference>
<reference evidence="8 9" key="1">
    <citation type="journal article" date="2018" name="Nat. Genet.">
        <title>Extensive intraspecific gene order and gene structural variations between Mo17 and other maize genomes.</title>
        <authorList>
            <person name="Sun S."/>
            <person name="Zhou Y."/>
            <person name="Chen J."/>
            <person name="Shi J."/>
            <person name="Zhao H."/>
            <person name="Zhao H."/>
            <person name="Song W."/>
            <person name="Zhang M."/>
            <person name="Cui Y."/>
            <person name="Dong X."/>
            <person name="Liu H."/>
            <person name="Ma X."/>
            <person name="Jiao Y."/>
            <person name="Wang B."/>
            <person name="Wei X."/>
            <person name="Stein J.C."/>
            <person name="Glaubitz J.C."/>
            <person name="Lu F."/>
            <person name="Yu G."/>
            <person name="Liang C."/>
            <person name="Fengler K."/>
            <person name="Li B."/>
            <person name="Rafalski A."/>
            <person name="Schnable P.S."/>
            <person name="Ware D.H."/>
            <person name="Buckler E.S."/>
            <person name="Lai J."/>
        </authorList>
    </citation>
    <scope>NUCLEOTIDE SEQUENCE [LARGE SCALE GENOMIC DNA]</scope>
    <source>
        <strain evidence="9">cv. Missouri 17</strain>
        <tissue evidence="8">Seedling</tissue>
    </source>
</reference>
<feature type="non-terminal residue" evidence="8">
    <location>
        <position position="1"/>
    </location>
</feature>
<dbReference type="CDD" id="cd10017">
    <property type="entry name" value="B3_DNA"/>
    <property type="match status" value="2"/>
</dbReference>
<dbReference type="GO" id="GO:0003677">
    <property type="term" value="F:DNA binding"/>
    <property type="evidence" value="ECO:0007669"/>
    <property type="project" value="UniProtKB-KW"/>
</dbReference>
<evidence type="ECO:0000256" key="2">
    <source>
        <dbReference type="ARBA" id="ARBA00023015"/>
    </source>
</evidence>
<keyword evidence="5" id="KW-0539">Nucleus</keyword>
<comment type="caution">
    <text evidence="8">The sequence shown here is derived from an EMBL/GenBank/DDBJ whole genome shotgun (WGS) entry which is preliminary data.</text>
</comment>
<evidence type="ECO:0000259" key="7">
    <source>
        <dbReference type="PROSITE" id="PS50863"/>
    </source>
</evidence>
<sequence length="366" mass="41442">PNKRNGLKVILFSYRVETFLRLDLAKITVYGTKMRKPSRGCKERDANYHRNDHTDDHGGKHFFKVLVGDFHKRLVIPGKFAKHFADKVEGSITLESLGGYTFDVQVAKDLGRVVLQSAGWKSFVSAHYLKKMDFLVFKYDGMSRMKVLIFDPSGCEKVPPSFVAENASSGGVKREEPIGLSGSYARLPMKAPETKRKSWKQMYRSRIIMNASSSLSNSSGGMASSEDDEAHPVPSYMLPQSTRLDRLQKKILKERLRAICSEIPIYVCVLKKTNISGHSQALEFSINYSDLYLPFKSRELILQCHGNSWEVLLRVKLPGAPRKCKRLCKGWARFAGDNCLQLGDICLFEPLDTKNGTMNVHIIRRD</sequence>
<evidence type="ECO:0000256" key="6">
    <source>
        <dbReference type="SAM" id="MobiDB-lite"/>
    </source>
</evidence>
<evidence type="ECO:0000256" key="4">
    <source>
        <dbReference type="ARBA" id="ARBA00023163"/>
    </source>
</evidence>
<dbReference type="Proteomes" id="UP000251960">
    <property type="component" value="Chromosome 5"/>
</dbReference>
<dbReference type="SUPFAM" id="SSF101936">
    <property type="entry name" value="DNA-binding pseudobarrel domain"/>
    <property type="match status" value="2"/>
</dbReference>
<dbReference type="GO" id="GO:0005634">
    <property type="term" value="C:nucleus"/>
    <property type="evidence" value="ECO:0007669"/>
    <property type="project" value="UniProtKB-SubCell"/>
</dbReference>
<dbReference type="InterPro" id="IPR003340">
    <property type="entry name" value="B3_DNA-bd"/>
</dbReference>
<feature type="compositionally biased region" description="Low complexity" evidence="6">
    <location>
        <begin position="214"/>
        <end position="224"/>
    </location>
</feature>
<dbReference type="AlphaFoldDB" id="A0A3L6EN70"/>
<keyword evidence="4" id="KW-0804">Transcription</keyword>
<evidence type="ECO:0000256" key="1">
    <source>
        <dbReference type="ARBA" id="ARBA00004123"/>
    </source>
</evidence>
<evidence type="ECO:0000313" key="8">
    <source>
        <dbReference type="EMBL" id="PWZ20777.1"/>
    </source>
</evidence>
<gene>
    <name evidence="8" type="ORF">Zm00014a_024956</name>
</gene>
<dbReference type="PANTHER" id="PTHR31391:SF121">
    <property type="entry name" value="B3 DOMAIN-CONTAINING PROTEIN OS08G0325100-RELATED"/>
    <property type="match status" value="1"/>
</dbReference>
<feature type="domain" description="TF-B3" evidence="7">
    <location>
        <begin position="267"/>
        <end position="366"/>
    </location>
</feature>
<keyword evidence="2" id="KW-0805">Transcription regulation</keyword>
<dbReference type="SMART" id="SM01019">
    <property type="entry name" value="B3"/>
    <property type="match status" value="2"/>
</dbReference>
<comment type="subcellular location">
    <subcellularLocation>
        <location evidence="1">Nucleus</location>
    </subcellularLocation>
</comment>
<dbReference type="ExpressionAtlas" id="A0A3L6EN70">
    <property type="expression patterns" value="baseline and differential"/>
</dbReference>
<keyword evidence="3" id="KW-0238">DNA-binding</keyword>
<dbReference type="EMBL" id="NCVQ01000006">
    <property type="protein sequence ID" value="PWZ20777.1"/>
    <property type="molecule type" value="Genomic_DNA"/>
</dbReference>